<dbReference type="EMBL" id="JBJVNI010000017">
    <property type="protein sequence ID" value="MFM9612824.1"/>
    <property type="molecule type" value="Genomic_DNA"/>
</dbReference>
<name>A0ABW9HXI8_9ACTN</name>
<evidence type="ECO:0000313" key="1">
    <source>
        <dbReference type="EMBL" id="MFM9612824.1"/>
    </source>
</evidence>
<comment type="caution">
    <text evidence="1">The sequence shown here is derived from an EMBL/GenBank/DDBJ whole genome shotgun (WGS) entry which is preliminary data.</text>
</comment>
<sequence length="57" mass="6522">MYTIVKEDGREWPWIVVSPDGERIAHPSVINDEPFIDDIRDIVRAHADGKPVPCLPR</sequence>
<organism evidence="1 2">
    <name type="scientific">Streptomyces niveiscabiei</name>
    <dbReference type="NCBI Taxonomy" id="164115"/>
    <lineage>
        <taxon>Bacteria</taxon>
        <taxon>Bacillati</taxon>
        <taxon>Actinomycetota</taxon>
        <taxon>Actinomycetes</taxon>
        <taxon>Kitasatosporales</taxon>
        <taxon>Streptomycetaceae</taxon>
        <taxon>Streptomyces</taxon>
    </lineage>
</organism>
<protein>
    <submittedName>
        <fullName evidence="1">Uncharacterized protein</fullName>
    </submittedName>
</protein>
<accession>A0ABW9HXI8</accession>
<proteinExistence type="predicted"/>
<keyword evidence="2" id="KW-1185">Reference proteome</keyword>
<reference evidence="1 2" key="1">
    <citation type="submission" date="2024-12" db="EMBL/GenBank/DDBJ databases">
        <title>Forecasting of Potato common scab and diversities of Pathogenic streptomyces spp. in china.</title>
        <authorList>
            <person name="Handique U."/>
            <person name="Wu J."/>
        </authorList>
    </citation>
    <scope>NUCLEOTIDE SEQUENCE [LARGE SCALE GENOMIC DNA]</scope>
    <source>
        <strain evidence="1 2">ZRIMU1530</strain>
    </source>
</reference>
<dbReference type="RefSeq" id="WP_006378913.1">
    <property type="nucleotide sequence ID" value="NZ_JBJVNI010000017.1"/>
</dbReference>
<dbReference type="Proteomes" id="UP001631957">
    <property type="component" value="Unassembled WGS sequence"/>
</dbReference>
<gene>
    <name evidence="1" type="ORF">ACKI18_29495</name>
</gene>
<evidence type="ECO:0000313" key="2">
    <source>
        <dbReference type="Proteomes" id="UP001631957"/>
    </source>
</evidence>